<protein>
    <submittedName>
        <fullName evidence="1">Uncharacterized protein</fullName>
    </submittedName>
</protein>
<dbReference type="EMBL" id="VWPH01000019">
    <property type="protein sequence ID" value="KAA5826075.1"/>
    <property type="molecule type" value="Genomic_DNA"/>
</dbReference>
<reference evidence="1 2" key="1">
    <citation type="submission" date="2019-09" db="EMBL/GenBank/DDBJ databases">
        <title>Draft genome sequence of the thermophilic Saccharopolyspora hirsuta VKM Ac-666T.</title>
        <authorList>
            <person name="Lobastova T.G."/>
            <person name="Fokina V."/>
            <person name="Bragin E.Y."/>
            <person name="Shtratnikova V.Y."/>
            <person name="Starodumova I.P."/>
            <person name="Tarlachkov S.V."/>
            <person name="Donova M.V."/>
        </authorList>
    </citation>
    <scope>NUCLEOTIDE SEQUENCE [LARGE SCALE GENOMIC DNA]</scope>
    <source>
        <strain evidence="1 2">VKM Ac-666</strain>
    </source>
</reference>
<accession>A0A5M7BFS4</accession>
<evidence type="ECO:0000313" key="1">
    <source>
        <dbReference type="EMBL" id="KAA5826075.1"/>
    </source>
</evidence>
<name>A0A5M7BFS4_SACHI</name>
<keyword evidence="2" id="KW-1185">Reference proteome</keyword>
<dbReference type="AlphaFoldDB" id="A0A5M7BFS4"/>
<evidence type="ECO:0000313" key="2">
    <source>
        <dbReference type="Proteomes" id="UP000323946"/>
    </source>
</evidence>
<sequence>MSYRTCSRREFLAAAAALSLLTACERPPPNPPLPDWMLTPDAADPELWRDALVVQDLLVRHREIRREVEHYSYGIRATTTSPAADLAEQIRVHVAQMQSRLQRGAAIRQDDPLFAAIFAHHRQVDLRVERLPDGVRVTSTSADPVVVMLLRQHAVHAVSEFVADGVERARRPTPLPPGYPG</sequence>
<gene>
    <name evidence="1" type="ORF">F1721_31840</name>
</gene>
<proteinExistence type="predicted"/>
<dbReference type="RefSeq" id="WP_150070539.1">
    <property type="nucleotide sequence ID" value="NZ_VWPH01000019.1"/>
</dbReference>
<dbReference type="PROSITE" id="PS51257">
    <property type="entry name" value="PROKAR_LIPOPROTEIN"/>
    <property type="match status" value="1"/>
</dbReference>
<organism evidence="1 2">
    <name type="scientific">Saccharopolyspora hirsuta</name>
    <dbReference type="NCBI Taxonomy" id="1837"/>
    <lineage>
        <taxon>Bacteria</taxon>
        <taxon>Bacillati</taxon>
        <taxon>Actinomycetota</taxon>
        <taxon>Actinomycetes</taxon>
        <taxon>Pseudonocardiales</taxon>
        <taxon>Pseudonocardiaceae</taxon>
        <taxon>Saccharopolyspora</taxon>
    </lineage>
</organism>
<dbReference type="OrthoDB" id="3691217at2"/>
<dbReference type="Proteomes" id="UP000323946">
    <property type="component" value="Unassembled WGS sequence"/>
</dbReference>
<comment type="caution">
    <text evidence="1">The sequence shown here is derived from an EMBL/GenBank/DDBJ whole genome shotgun (WGS) entry which is preliminary data.</text>
</comment>